<sequence length="315" mass="35768">MEKKIVKVLPYFEPRMWGGKRLLENFNYKTEVYPVGEVYNVVALEGHADCKIEGTDLMLSQLYEQYPDWFECDTAELPIRVNLLDPEADLSIQLHPDDTFAKAYNGGRGKPEAWVILDAPKDGYIAFGHTATTREEFAQKVHKKEFDSLIKYIDVVVDDYLDIPCGTIHAIGNGVLTYNISRNADCTLRVYDYDRIDPSTGEKRPIQVEEVIENVNIPDRSKGFIHFPEVEVNGCLVTSYWDEPGLYTLQRVRVQKEGNFDHSRFAFYTAVEGSGMINGVKIEKGETLLVPAGFGTLKIEGTLDLFMASYRNNID</sequence>
<evidence type="ECO:0000313" key="4">
    <source>
        <dbReference type="Proteomes" id="UP001230220"/>
    </source>
</evidence>
<dbReference type="Gene3D" id="2.60.120.10">
    <property type="entry name" value="Jelly Rolls"/>
    <property type="match status" value="2"/>
</dbReference>
<dbReference type="PIRSF" id="PIRSF036894">
    <property type="entry name" value="PMI_Firm_short"/>
    <property type="match status" value="1"/>
</dbReference>
<name>A0ABU0E376_9FIRM</name>
<gene>
    <name evidence="3" type="ORF">J2S15_002007</name>
</gene>
<dbReference type="SUPFAM" id="SSF51182">
    <property type="entry name" value="RmlC-like cupins"/>
    <property type="match status" value="1"/>
</dbReference>
<dbReference type="InterPro" id="IPR014710">
    <property type="entry name" value="RmlC-like_jellyroll"/>
</dbReference>
<dbReference type="Proteomes" id="UP001230220">
    <property type="component" value="Unassembled WGS sequence"/>
</dbReference>
<comment type="caution">
    <text evidence="3">The sequence shown here is derived from an EMBL/GenBank/DDBJ whole genome shotgun (WGS) entry which is preliminary data.</text>
</comment>
<dbReference type="PANTHER" id="PTHR42742:SF3">
    <property type="entry name" value="FRUCTOKINASE"/>
    <property type="match status" value="1"/>
</dbReference>
<dbReference type="InterPro" id="IPR014628">
    <property type="entry name" value="Man6P_isomerase_Firm_short"/>
</dbReference>
<dbReference type="EMBL" id="JAUSUR010000003">
    <property type="protein sequence ID" value="MDQ0361260.1"/>
    <property type="molecule type" value="Genomic_DNA"/>
</dbReference>
<keyword evidence="1" id="KW-0479">Metal-binding</keyword>
<dbReference type="CDD" id="cd07010">
    <property type="entry name" value="cupin_PMI_type_I_N_bac"/>
    <property type="match status" value="1"/>
</dbReference>
<organism evidence="3 4">
    <name type="scientific">Breznakia pachnodae</name>
    <dbReference type="NCBI Taxonomy" id="265178"/>
    <lineage>
        <taxon>Bacteria</taxon>
        <taxon>Bacillati</taxon>
        <taxon>Bacillota</taxon>
        <taxon>Erysipelotrichia</taxon>
        <taxon>Erysipelotrichales</taxon>
        <taxon>Erysipelotrichaceae</taxon>
        <taxon>Breznakia</taxon>
    </lineage>
</organism>
<evidence type="ECO:0000313" key="3">
    <source>
        <dbReference type="EMBL" id="MDQ0361260.1"/>
    </source>
</evidence>
<evidence type="ECO:0000256" key="2">
    <source>
        <dbReference type="ARBA" id="ARBA00022833"/>
    </source>
</evidence>
<evidence type="ECO:0000256" key="1">
    <source>
        <dbReference type="ARBA" id="ARBA00022723"/>
    </source>
</evidence>
<accession>A0ABU0E376</accession>
<keyword evidence="2" id="KW-0862">Zinc</keyword>
<dbReference type="PANTHER" id="PTHR42742">
    <property type="entry name" value="TRANSCRIPTIONAL REPRESSOR MPRA"/>
    <property type="match status" value="1"/>
</dbReference>
<keyword evidence="3" id="KW-0413">Isomerase</keyword>
<keyword evidence="4" id="KW-1185">Reference proteome</keyword>
<dbReference type="GO" id="GO:0004476">
    <property type="term" value="F:mannose-6-phosphate isomerase activity"/>
    <property type="evidence" value="ECO:0007669"/>
    <property type="project" value="UniProtKB-EC"/>
</dbReference>
<dbReference type="InterPro" id="IPR011051">
    <property type="entry name" value="RmlC_Cupin_sf"/>
</dbReference>
<dbReference type="RefSeq" id="WP_307407833.1">
    <property type="nucleotide sequence ID" value="NZ_JAUSUR010000003.1"/>
</dbReference>
<dbReference type="EC" id="5.3.1.8" evidence="3"/>
<protein>
    <submittedName>
        <fullName evidence="3">Mannose-6-phosphate isomerase</fullName>
        <ecNumber evidence="3">5.3.1.8</ecNumber>
    </submittedName>
</protein>
<dbReference type="InterPro" id="IPR051804">
    <property type="entry name" value="Carb_Metab_Reg_Kinase/Isom"/>
</dbReference>
<proteinExistence type="predicted"/>
<reference evidence="3 4" key="1">
    <citation type="submission" date="2023-07" db="EMBL/GenBank/DDBJ databases">
        <title>Genomic Encyclopedia of Type Strains, Phase IV (KMG-IV): sequencing the most valuable type-strain genomes for metagenomic binning, comparative biology and taxonomic classification.</title>
        <authorList>
            <person name="Goeker M."/>
        </authorList>
    </citation>
    <scope>NUCLEOTIDE SEQUENCE [LARGE SCALE GENOMIC DNA]</scope>
    <source>
        <strain evidence="3 4">DSM 16784</strain>
    </source>
</reference>